<feature type="region of interest" description="Disordered" evidence="1">
    <location>
        <begin position="113"/>
        <end position="134"/>
    </location>
</feature>
<name>A0A6A6IKZ0_9PLEO</name>
<proteinExistence type="predicted"/>
<dbReference type="AlphaFoldDB" id="A0A6A6IKZ0"/>
<protein>
    <submittedName>
        <fullName evidence="2">Uncharacterized protein</fullName>
    </submittedName>
</protein>
<feature type="compositionally biased region" description="Low complexity" evidence="1">
    <location>
        <begin position="114"/>
        <end position="130"/>
    </location>
</feature>
<evidence type="ECO:0000256" key="1">
    <source>
        <dbReference type="SAM" id="MobiDB-lite"/>
    </source>
</evidence>
<evidence type="ECO:0000313" key="2">
    <source>
        <dbReference type="EMBL" id="KAF2251056.1"/>
    </source>
</evidence>
<dbReference type="GeneID" id="54588156"/>
<dbReference type="RefSeq" id="XP_033686060.1">
    <property type="nucleotide sequence ID" value="XM_033834826.1"/>
</dbReference>
<dbReference type="Proteomes" id="UP000800094">
    <property type="component" value="Unassembled WGS sequence"/>
</dbReference>
<reference evidence="2" key="1">
    <citation type="journal article" date="2020" name="Stud. Mycol.">
        <title>101 Dothideomycetes genomes: a test case for predicting lifestyles and emergence of pathogens.</title>
        <authorList>
            <person name="Haridas S."/>
            <person name="Albert R."/>
            <person name="Binder M."/>
            <person name="Bloem J."/>
            <person name="Labutti K."/>
            <person name="Salamov A."/>
            <person name="Andreopoulos B."/>
            <person name="Baker S."/>
            <person name="Barry K."/>
            <person name="Bills G."/>
            <person name="Bluhm B."/>
            <person name="Cannon C."/>
            <person name="Castanera R."/>
            <person name="Culley D."/>
            <person name="Daum C."/>
            <person name="Ezra D."/>
            <person name="Gonzalez J."/>
            <person name="Henrissat B."/>
            <person name="Kuo A."/>
            <person name="Liang C."/>
            <person name="Lipzen A."/>
            <person name="Lutzoni F."/>
            <person name="Magnuson J."/>
            <person name="Mondo S."/>
            <person name="Nolan M."/>
            <person name="Ohm R."/>
            <person name="Pangilinan J."/>
            <person name="Park H.-J."/>
            <person name="Ramirez L."/>
            <person name="Alfaro M."/>
            <person name="Sun H."/>
            <person name="Tritt A."/>
            <person name="Yoshinaga Y."/>
            <person name="Zwiers L.-H."/>
            <person name="Turgeon B."/>
            <person name="Goodwin S."/>
            <person name="Spatafora J."/>
            <person name="Crous P."/>
            <person name="Grigoriev I."/>
        </authorList>
    </citation>
    <scope>NUCLEOTIDE SEQUENCE</scope>
    <source>
        <strain evidence="2">CBS 122368</strain>
    </source>
</reference>
<sequence>MKSIVCKTQRGHRADTVVRRPWALRTRWLREPRLQAASPAWRPRRFGASTNNSAGELRESVEYCMYLPDSHAMPCHATPADFRGQGRAGGSRMIAISRCAAFNGQLQRAHRCPLQRPPARAAAPGPCRAGWRGGGDNGRPFRRPGWRWGGHPCTGSRYCKRPPVAVKNDGAAVMYERCSAKLPERCCMPQEASARGARALSPPASTLLGPRCERWCAVSCNSAKATWFDGLRVPAWGICLHWARRPNNERTPSSPGIASLPPALRRPPSALTARAAAGVLFSGFSPSFVVSCKARLAGTWSARRSAPDSVPPPPANRARASWELASCSAPTPCLLHSGLTASSGLAEPIAAGPQLHSCLLRRCCPTLCCWPRSSNRPAAPPVHAGVLAVQQRNQP</sequence>
<organism evidence="2 3">
    <name type="scientific">Trematosphaeria pertusa</name>
    <dbReference type="NCBI Taxonomy" id="390896"/>
    <lineage>
        <taxon>Eukaryota</taxon>
        <taxon>Fungi</taxon>
        <taxon>Dikarya</taxon>
        <taxon>Ascomycota</taxon>
        <taxon>Pezizomycotina</taxon>
        <taxon>Dothideomycetes</taxon>
        <taxon>Pleosporomycetidae</taxon>
        <taxon>Pleosporales</taxon>
        <taxon>Massarineae</taxon>
        <taxon>Trematosphaeriaceae</taxon>
        <taxon>Trematosphaeria</taxon>
    </lineage>
</organism>
<gene>
    <name evidence="2" type="ORF">BU26DRAFT_592131</name>
</gene>
<dbReference type="EMBL" id="ML987193">
    <property type="protein sequence ID" value="KAF2251056.1"/>
    <property type="molecule type" value="Genomic_DNA"/>
</dbReference>
<accession>A0A6A6IKZ0</accession>
<keyword evidence="3" id="KW-1185">Reference proteome</keyword>
<evidence type="ECO:0000313" key="3">
    <source>
        <dbReference type="Proteomes" id="UP000800094"/>
    </source>
</evidence>